<sequence>MDNQAPIKLPKTSESDHLKRIRHTTSHVMAMAVQKLFPQAQVTIGPWTETGFYYDFDVPEPFTDKDLKDIKKEMVKIINKKLPVMREEVSREEAEKRIKAINEPYKLEILAGIQEPITLYHLGDAWWDLCAGPHLDNTSELDTKAIELETVAGAYWRGDENKAQLQRIYGTAWENPQQLAEYKRRKEEALKRDHRKLGKELGLFIFSDSVGPGLPLWTPKGTLIRSLLEDFLKKEQLKRGYLPVVTPHIARVDLFKISGHWQKYKEDMFPMMADDEESASKEIGFVLKPMNCPFHIQIYKSDLRSYRELPMRLAEFGTVYRYEQSGELGGLTRVRGFTVDDSHLFVTPEQLDKEFLSVVDLILTVFKSLQLKNFKARLSFRDPESDKYIGSDEAWEKAQSAIRKAVQTLGMDYFEAPGEAAFYGPKLDFIFQDALEREWQLGTVQVDYNLPERFELEYVAEDGNRKRPVMIHRAPFGSLERLIGILIEEYAGDFPLWLAPVQIRLLPVSDSQLDYAKEVTAKMQLLGIRAETDTSGERLGKMIRNAETAKIPVMAVVGAKEMESNSLSIRTRATGDLGVISVEEVVAKLESAIQNHGNF</sequence>
<comment type="catalytic activity">
    <reaction evidence="12 13">
        <text>tRNA(Thr) + L-threonine + ATP = L-threonyl-tRNA(Thr) + AMP + diphosphate + H(+)</text>
        <dbReference type="Rhea" id="RHEA:24624"/>
        <dbReference type="Rhea" id="RHEA-COMP:9670"/>
        <dbReference type="Rhea" id="RHEA-COMP:9704"/>
        <dbReference type="ChEBI" id="CHEBI:15378"/>
        <dbReference type="ChEBI" id="CHEBI:30616"/>
        <dbReference type="ChEBI" id="CHEBI:33019"/>
        <dbReference type="ChEBI" id="CHEBI:57926"/>
        <dbReference type="ChEBI" id="CHEBI:78442"/>
        <dbReference type="ChEBI" id="CHEBI:78534"/>
        <dbReference type="ChEBI" id="CHEBI:456215"/>
        <dbReference type="EC" id="6.1.1.3"/>
    </reaction>
</comment>
<feature type="binding site" evidence="13">
    <location>
        <position position="343"/>
    </location>
    <ligand>
        <name>Zn(2+)</name>
        <dbReference type="ChEBI" id="CHEBI:29105"/>
        <note>catalytic</note>
    </ligand>
</feature>
<dbReference type="GO" id="GO:0000049">
    <property type="term" value="F:tRNA binding"/>
    <property type="evidence" value="ECO:0007669"/>
    <property type="project" value="UniProtKB-KW"/>
</dbReference>
<protein>
    <recommendedName>
        <fullName evidence="13">Threonine--tRNA ligase</fullName>
        <ecNumber evidence="13">6.1.1.3</ecNumber>
    </recommendedName>
    <alternativeName>
        <fullName evidence="13">Threonyl-tRNA synthetase</fullName>
        <shortName evidence="13">ThrRS</shortName>
    </alternativeName>
</protein>
<dbReference type="FunFam" id="3.40.50.800:FF:000001">
    <property type="entry name" value="Threonine--tRNA ligase"/>
    <property type="match status" value="1"/>
</dbReference>
<dbReference type="GO" id="GO:0005524">
    <property type="term" value="F:ATP binding"/>
    <property type="evidence" value="ECO:0007669"/>
    <property type="project" value="UniProtKB-UniRule"/>
</dbReference>
<evidence type="ECO:0000256" key="2">
    <source>
        <dbReference type="ARBA" id="ARBA00022490"/>
    </source>
</evidence>
<dbReference type="Proteomes" id="UP000438345">
    <property type="component" value="Chromosome"/>
</dbReference>
<keyword evidence="8 13" id="KW-0067">ATP-binding</keyword>
<dbReference type="EC" id="6.1.1.3" evidence="13"/>
<dbReference type="SUPFAM" id="SSF52954">
    <property type="entry name" value="Class II aaRS ABD-related"/>
    <property type="match status" value="1"/>
</dbReference>
<feature type="binding site" evidence="13">
    <location>
        <position position="472"/>
    </location>
    <ligand>
        <name>Zn(2+)</name>
        <dbReference type="ChEBI" id="CHEBI:29105"/>
        <note>catalytic</note>
    </ligand>
</feature>
<evidence type="ECO:0000256" key="9">
    <source>
        <dbReference type="ARBA" id="ARBA00022884"/>
    </source>
</evidence>
<dbReference type="PROSITE" id="PS50862">
    <property type="entry name" value="AA_TRNA_LIGASE_II"/>
    <property type="match status" value="1"/>
</dbReference>
<evidence type="ECO:0000256" key="5">
    <source>
        <dbReference type="ARBA" id="ARBA00022723"/>
    </source>
</evidence>
<feature type="domain" description="Aminoacyl-transfer RNA synthetases class-II family profile" evidence="14">
    <location>
        <begin position="224"/>
        <end position="507"/>
    </location>
</feature>
<keyword evidence="2 13" id="KW-0963">Cytoplasm</keyword>
<dbReference type="Gene3D" id="3.30.54.20">
    <property type="match status" value="1"/>
</dbReference>
<gene>
    <name evidence="13" type="primary">thrS</name>
    <name evidence="15" type="ORF">GQR42_18595</name>
</gene>
<dbReference type="InterPro" id="IPR033728">
    <property type="entry name" value="ThrRS_core"/>
</dbReference>
<dbReference type="GO" id="GO:0004829">
    <property type="term" value="F:threonine-tRNA ligase activity"/>
    <property type="evidence" value="ECO:0007669"/>
    <property type="project" value="UniProtKB-UniRule"/>
</dbReference>
<evidence type="ECO:0000256" key="3">
    <source>
        <dbReference type="ARBA" id="ARBA00022555"/>
    </source>
</evidence>
<keyword evidence="5 13" id="KW-0479">Metal-binding</keyword>
<dbReference type="PANTHER" id="PTHR11451:SF44">
    <property type="entry name" value="THREONINE--TRNA LIGASE, CHLOROPLASTIC_MITOCHONDRIAL 2"/>
    <property type="match status" value="1"/>
</dbReference>
<dbReference type="InterPro" id="IPR006195">
    <property type="entry name" value="aa-tRNA-synth_II"/>
</dbReference>
<organism evidence="15 16">
    <name type="scientific">Microcystis aeruginosa FD4</name>
    <dbReference type="NCBI Taxonomy" id="2686288"/>
    <lineage>
        <taxon>Bacteria</taxon>
        <taxon>Bacillati</taxon>
        <taxon>Cyanobacteriota</taxon>
        <taxon>Cyanophyceae</taxon>
        <taxon>Oscillatoriophycideae</taxon>
        <taxon>Chroococcales</taxon>
        <taxon>Microcystaceae</taxon>
        <taxon>Microcystis</taxon>
    </lineage>
</organism>
<evidence type="ECO:0000256" key="7">
    <source>
        <dbReference type="ARBA" id="ARBA00022833"/>
    </source>
</evidence>
<dbReference type="InterPro" id="IPR002314">
    <property type="entry name" value="aa-tRNA-synt_IIb"/>
</dbReference>
<dbReference type="EMBL" id="CP046973">
    <property type="protein sequence ID" value="QGZ91215.1"/>
    <property type="molecule type" value="Genomic_DNA"/>
</dbReference>
<evidence type="ECO:0000256" key="6">
    <source>
        <dbReference type="ARBA" id="ARBA00022741"/>
    </source>
</evidence>
<comment type="subcellular location">
    <subcellularLocation>
        <location evidence="13">Cytoplasm</location>
    </subcellularLocation>
</comment>
<dbReference type="GO" id="GO:0005737">
    <property type="term" value="C:cytoplasm"/>
    <property type="evidence" value="ECO:0007669"/>
    <property type="project" value="UniProtKB-SubCell"/>
</dbReference>
<dbReference type="Pfam" id="PF03129">
    <property type="entry name" value="HGTP_anticodon"/>
    <property type="match status" value="1"/>
</dbReference>
<dbReference type="NCBIfam" id="TIGR00418">
    <property type="entry name" value="thrS"/>
    <property type="match status" value="1"/>
</dbReference>
<keyword evidence="11 13" id="KW-0030">Aminoacyl-tRNA synthetase</keyword>
<dbReference type="PANTHER" id="PTHR11451">
    <property type="entry name" value="THREONINE-TRNA LIGASE"/>
    <property type="match status" value="1"/>
</dbReference>
<dbReference type="Pfam" id="PF07973">
    <property type="entry name" value="tRNA_SAD"/>
    <property type="match status" value="1"/>
</dbReference>
<comment type="cofactor">
    <cofactor evidence="13">
        <name>Zn(2+)</name>
        <dbReference type="ChEBI" id="CHEBI:29105"/>
    </cofactor>
    <text evidence="13">Binds 1 zinc ion per subunit.</text>
</comment>
<dbReference type="SUPFAM" id="SSF55186">
    <property type="entry name" value="ThrRS/AlaRS common domain"/>
    <property type="match status" value="1"/>
</dbReference>
<dbReference type="Gene3D" id="3.30.980.10">
    <property type="entry name" value="Threonyl-trna Synthetase, Chain A, domain 2"/>
    <property type="match status" value="1"/>
</dbReference>
<comment type="caution">
    <text evidence="13">Lacks conserved residue(s) required for the propagation of feature annotation.</text>
</comment>
<evidence type="ECO:0000256" key="11">
    <source>
        <dbReference type="ARBA" id="ARBA00023146"/>
    </source>
</evidence>
<reference evidence="15 16" key="1">
    <citation type="submission" date="2019-12" db="EMBL/GenBank/DDBJ databases">
        <title>Complete genome sequence of Microcystis aeruginosa strain FD4.</title>
        <authorList>
            <person name="Urakawa H."/>
        </authorList>
    </citation>
    <scope>NUCLEOTIDE SEQUENCE [LARGE SCALE GENOMIC DNA]</scope>
    <source>
        <strain evidence="15 16">FD4</strain>
    </source>
</reference>
<evidence type="ECO:0000256" key="13">
    <source>
        <dbReference type="HAMAP-Rule" id="MF_00184"/>
    </source>
</evidence>
<dbReference type="Gene3D" id="3.30.930.10">
    <property type="entry name" value="Bira Bifunctional Protein, Domain 2"/>
    <property type="match status" value="1"/>
</dbReference>
<keyword evidence="9 13" id="KW-0694">RNA-binding</keyword>
<keyword evidence="6 13" id="KW-0547">Nucleotide-binding</keyword>
<dbReference type="InterPro" id="IPR036621">
    <property type="entry name" value="Anticodon-bd_dom_sf"/>
</dbReference>
<evidence type="ECO:0000313" key="16">
    <source>
        <dbReference type="Proteomes" id="UP000438345"/>
    </source>
</evidence>
<dbReference type="CDD" id="cd00771">
    <property type="entry name" value="ThrRS_core"/>
    <property type="match status" value="1"/>
</dbReference>
<dbReference type="FunFam" id="3.30.54.20:FF:000002">
    <property type="entry name" value="Threonine--tRNA ligase"/>
    <property type="match status" value="1"/>
</dbReference>
<evidence type="ECO:0000256" key="8">
    <source>
        <dbReference type="ARBA" id="ARBA00022840"/>
    </source>
</evidence>
<dbReference type="InterPro" id="IPR047246">
    <property type="entry name" value="ThrRS_anticodon"/>
</dbReference>
<evidence type="ECO:0000256" key="4">
    <source>
        <dbReference type="ARBA" id="ARBA00022598"/>
    </source>
</evidence>
<name>A0A857D6R7_MICAE</name>
<dbReference type="SUPFAM" id="SSF55681">
    <property type="entry name" value="Class II aaRS and biotin synthetases"/>
    <property type="match status" value="1"/>
</dbReference>
<dbReference type="CDD" id="cd00860">
    <property type="entry name" value="ThrRS_anticodon"/>
    <property type="match status" value="1"/>
</dbReference>
<dbReference type="GO" id="GO:0046872">
    <property type="term" value="F:metal ion binding"/>
    <property type="evidence" value="ECO:0007669"/>
    <property type="project" value="UniProtKB-KW"/>
</dbReference>
<dbReference type="InterPro" id="IPR012947">
    <property type="entry name" value="tRNA_SAD"/>
</dbReference>
<dbReference type="AlphaFoldDB" id="A0A857D6R7"/>
<comment type="similarity">
    <text evidence="1 13">Belongs to the class-II aminoacyl-tRNA synthetase family.</text>
</comment>
<dbReference type="HAMAP" id="MF_00184">
    <property type="entry name" value="Thr_tRNA_synth"/>
    <property type="match status" value="1"/>
</dbReference>
<dbReference type="Gene3D" id="3.40.50.800">
    <property type="entry name" value="Anticodon-binding domain"/>
    <property type="match status" value="1"/>
</dbReference>
<dbReference type="SMART" id="SM00863">
    <property type="entry name" value="tRNA_SAD"/>
    <property type="match status" value="1"/>
</dbReference>
<keyword evidence="7 13" id="KW-0862">Zinc</keyword>
<dbReference type="InterPro" id="IPR002320">
    <property type="entry name" value="Thr-tRNA-ligase_IIa"/>
</dbReference>
<evidence type="ECO:0000313" key="15">
    <source>
        <dbReference type="EMBL" id="QGZ91215.1"/>
    </source>
</evidence>
<proteinExistence type="inferred from homology"/>
<keyword evidence="3 13" id="KW-0820">tRNA-binding</keyword>
<evidence type="ECO:0000256" key="1">
    <source>
        <dbReference type="ARBA" id="ARBA00008226"/>
    </source>
</evidence>
<comment type="subunit">
    <text evidence="13">Homodimer.</text>
</comment>
<dbReference type="FunFam" id="3.30.930.10:FF:000002">
    <property type="entry name" value="Threonine--tRNA ligase"/>
    <property type="match status" value="1"/>
</dbReference>
<dbReference type="PRINTS" id="PR01047">
    <property type="entry name" value="TRNASYNTHTHR"/>
</dbReference>
<evidence type="ECO:0000256" key="10">
    <source>
        <dbReference type="ARBA" id="ARBA00022917"/>
    </source>
</evidence>
<dbReference type="GO" id="GO:0006435">
    <property type="term" value="P:threonyl-tRNA aminoacylation"/>
    <property type="evidence" value="ECO:0007669"/>
    <property type="project" value="UniProtKB-UniRule"/>
</dbReference>
<keyword evidence="10 13" id="KW-0648">Protein biosynthesis</keyword>
<dbReference type="InterPro" id="IPR045864">
    <property type="entry name" value="aa-tRNA-synth_II/BPL/LPL"/>
</dbReference>
<feature type="binding site" evidence="13">
    <location>
        <position position="292"/>
    </location>
    <ligand>
        <name>Zn(2+)</name>
        <dbReference type="ChEBI" id="CHEBI:29105"/>
        <note>catalytic</note>
    </ligand>
</feature>
<accession>A0A857D6R7</accession>
<dbReference type="RefSeq" id="WP_158201084.1">
    <property type="nucleotide sequence ID" value="NZ_CP046973.1"/>
</dbReference>
<evidence type="ECO:0000256" key="12">
    <source>
        <dbReference type="ARBA" id="ARBA00049515"/>
    </source>
</evidence>
<dbReference type="Pfam" id="PF00587">
    <property type="entry name" value="tRNA-synt_2b"/>
    <property type="match status" value="1"/>
</dbReference>
<evidence type="ECO:0000259" key="14">
    <source>
        <dbReference type="PROSITE" id="PS50862"/>
    </source>
</evidence>
<keyword evidence="4 13" id="KW-0436">Ligase</keyword>
<dbReference type="InterPro" id="IPR004154">
    <property type="entry name" value="Anticodon-bd"/>
</dbReference>
<dbReference type="InterPro" id="IPR018163">
    <property type="entry name" value="Thr/Ala-tRNA-synth_IIc_edit"/>
</dbReference>